<comment type="subcellular location">
    <subcellularLocation>
        <location evidence="2 19">Cell membrane</location>
        <topology evidence="2 19">Multi-pass membrane protein</topology>
    </subcellularLocation>
</comment>
<dbReference type="GO" id="GO:0012506">
    <property type="term" value="C:vesicle membrane"/>
    <property type="evidence" value="ECO:0007669"/>
    <property type="project" value="InterPro"/>
</dbReference>
<evidence type="ECO:0000256" key="15">
    <source>
        <dbReference type="ARBA" id="ARBA00023136"/>
    </source>
</evidence>
<name>A0A832T5X4_9EURY</name>
<evidence type="ECO:0000256" key="13">
    <source>
        <dbReference type="ARBA" id="ARBA00022989"/>
    </source>
</evidence>
<evidence type="ECO:0000256" key="16">
    <source>
        <dbReference type="ARBA" id="ARBA00029819"/>
    </source>
</evidence>
<evidence type="ECO:0000256" key="18">
    <source>
        <dbReference type="ARBA" id="ARBA00044970"/>
    </source>
</evidence>
<protein>
    <recommendedName>
        <fullName evidence="6 19">Tetrahydromethanopterin S-methyltransferase subunit E</fullName>
        <ecNumber evidence="18 19">7.2.1.4</ecNumber>
    </recommendedName>
    <alternativeName>
        <fullName evidence="16 19">N5-methyltetrahydromethanopterin--coenzyme M methyltransferase subunit E</fullName>
    </alternativeName>
</protein>
<evidence type="ECO:0000256" key="8">
    <source>
        <dbReference type="ARBA" id="ARBA00022563"/>
    </source>
</evidence>
<comment type="subunit">
    <text evidence="5 19">The complex is composed of 8 subunits; MtrA, MtrB, MtrC, MtrD, MtrE, MtrF, MtrG and MtrH.</text>
</comment>
<keyword evidence="8 19" id="KW-0554">One-carbon metabolism</keyword>
<evidence type="ECO:0000256" key="10">
    <source>
        <dbReference type="ARBA" id="ARBA00022679"/>
    </source>
</evidence>
<feature type="transmembrane region" description="Helical" evidence="19">
    <location>
        <begin position="128"/>
        <end position="152"/>
    </location>
</feature>
<dbReference type="GO" id="GO:0006730">
    <property type="term" value="P:one-carbon metabolic process"/>
    <property type="evidence" value="ECO:0007669"/>
    <property type="project" value="UniProtKB-UniRule"/>
</dbReference>
<keyword evidence="13 19" id="KW-1133">Transmembrane helix</keyword>
<gene>
    <name evidence="19 20" type="primary">mtrE</name>
    <name evidence="20" type="ORF">HA336_02655</name>
</gene>
<organism evidence="20 21">
    <name type="scientific">Methanopyrus kandleri</name>
    <dbReference type="NCBI Taxonomy" id="2320"/>
    <lineage>
        <taxon>Archaea</taxon>
        <taxon>Methanobacteriati</taxon>
        <taxon>Methanobacteriota</taxon>
        <taxon>Methanomada group</taxon>
        <taxon>Methanopyri</taxon>
        <taxon>Methanopyrales</taxon>
        <taxon>Methanopyraceae</taxon>
        <taxon>Methanopyrus</taxon>
    </lineage>
</organism>
<comment type="caution">
    <text evidence="19">Lacks conserved residue(s) required for the propagation of feature annotation.</text>
</comment>
<dbReference type="Proteomes" id="UP000619545">
    <property type="component" value="Unassembled WGS sequence"/>
</dbReference>
<dbReference type="SMR" id="A0A832T5X4"/>
<dbReference type="AlphaFoldDB" id="A0A832T5X4"/>
<dbReference type="GO" id="GO:0032259">
    <property type="term" value="P:methylation"/>
    <property type="evidence" value="ECO:0007669"/>
    <property type="project" value="UniProtKB-KW"/>
</dbReference>
<dbReference type="GO" id="GO:0005737">
    <property type="term" value="C:cytoplasm"/>
    <property type="evidence" value="ECO:0007669"/>
    <property type="project" value="InterPro"/>
</dbReference>
<dbReference type="EMBL" id="DUJS01000002">
    <property type="protein sequence ID" value="HII70119.1"/>
    <property type="molecule type" value="Genomic_DNA"/>
</dbReference>
<evidence type="ECO:0000256" key="12">
    <source>
        <dbReference type="ARBA" id="ARBA00022967"/>
    </source>
</evidence>
<reference evidence="20" key="1">
    <citation type="journal article" date="2020" name="bioRxiv">
        <title>A rank-normalized archaeal taxonomy based on genome phylogeny resolves widespread incomplete and uneven classifications.</title>
        <authorList>
            <person name="Rinke C."/>
            <person name="Chuvochina M."/>
            <person name="Mussig A.J."/>
            <person name="Chaumeil P.-A."/>
            <person name="Waite D.W."/>
            <person name="Whitman W.B."/>
            <person name="Parks D.H."/>
            <person name="Hugenholtz P."/>
        </authorList>
    </citation>
    <scope>NUCLEOTIDE SEQUENCE</scope>
    <source>
        <strain evidence="20">UBA8853</strain>
    </source>
</reference>
<feature type="transmembrane region" description="Helical" evidence="19">
    <location>
        <begin position="62"/>
        <end position="79"/>
    </location>
</feature>
<evidence type="ECO:0000256" key="6">
    <source>
        <dbReference type="ARBA" id="ARBA00015120"/>
    </source>
</evidence>
<evidence type="ECO:0000256" key="4">
    <source>
        <dbReference type="ARBA" id="ARBA00009612"/>
    </source>
</evidence>
<comment type="caution">
    <text evidence="20">The sequence shown here is derived from an EMBL/GenBank/DDBJ whole genome shotgun (WGS) entry which is preliminary data.</text>
</comment>
<evidence type="ECO:0000256" key="3">
    <source>
        <dbReference type="ARBA" id="ARBA00004839"/>
    </source>
</evidence>
<dbReference type="GO" id="GO:0019386">
    <property type="term" value="P:methanogenesis, from carbon dioxide"/>
    <property type="evidence" value="ECO:0007669"/>
    <property type="project" value="UniProtKB-UniRule"/>
</dbReference>
<comment type="similarity">
    <text evidence="4 19">Belongs to the MtrE family.</text>
</comment>
<evidence type="ECO:0000256" key="14">
    <source>
        <dbReference type="ARBA" id="ARBA00022994"/>
    </source>
</evidence>
<evidence type="ECO:0000256" key="7">
    <source>
        <dbReference type="ARBA" id="ARBA00022475"/>
    </source>
</evidence>
<evidence type="ECO:0000256" key="9">
    <source>
        <dbReference type="ARBA" id="ARBA00022603"/>
    </source>
</evidence>
<dbReference type="UniPathway" id="UPA00640">
    <property type="reaction ID" value="UER00698"/>
</dbReference>
<keyword evidence="12 19" id="KW-1278">Translocase</keyword>
<dbReference type="GeneID" id="1476757"/>
<keyword evidence="10 19" id="KW-0808">Transferase</keyword>
<dbReference type="Pfam" id="PF04206">
    <property type="entry name" value="MtrE"/>
    <property type="match status" value="1"/>
</dbReference>
<feature type="transmembrane region" description="Helical" evidence="19">
    <location>
        <begin position="255"/>
        <end position="272"/>
    </location>
</feature>
<dbReference type="RefSeq" id="WP_011019026.1">
    <property type="nucleotide sequence ID" value="NZ_DUJS01000002.1"/>
</dbReference>
<keyword evidence="9 19" id="KW-0489">Methyltransferase</keyword>
<dbReference type="PIRSF" id="PIRSF016509">
    <property type="entry name" value="MtrE"/>
    <property type="match status" value="1"/>
</dbReference>
<dbReference type="GO" id="GO:0005886">
    <property type="term" value="C:plasma membrane"/>
    <property type="evidence" value="ECO:0007669"/>
    <property type="project" value="UniProtKB-SubCell"/>
</dbReference>
<evidence type="ECO:0000256" key="17">
    <source>
        <dbReference type="ARBA" id="ARBA00044880"/>
    </source>
</evidence>
<dbReference type="NCBIfam" id="TIGR01113">
    <property type="entry name" value="mtrE"/>
    <property type="match status" value="1"/>
</dbReference>
<sequence>MVGFTEIGLAAAMGALATIAGAFEDAESDVGSQSNPNSQVQLAPQMMNFHRYFNKAISGEPVSYMLYGAIAGTVTWVMMTKFGLPFLAAAAVGVGVNALIHMVFATTAHLGRMASAAEFGHPIYLDVVLSHLGPIAGFGGIATFAIVSLAYIQWALLKHPFPLPLLAALWGVTVGAIGSSTGDVHYGAERLYQHYPFGGGVPVAAHGNITRKAETGIRNSMDSVYFCAKFGNPLTGLCFGLVVFFSTWAGLFGQWGAVIAMGLVTLGCLIVSNRVEKKARESYGTYEDVEMDEICDPV</sequence>
<evidence type="ECO:0000256" key="11">
    <source>
        <dbReference type="ARBA" id="ARBA00022692"/>
    </source>
</evidence>
<dbReference type="OMA" id="PQMGNIH"/>
<keyword evidence="14 19" id="KW-0484">Methanogenesis</keyword>
<comment type="function">
    <text evidence="1 19">Part of a complex that catalyzes the formation of methyl-coenzyme M and tetrahydromethanopterin from coenzyme M and methyl-tetrahydromethanopterin. This is an energy-conserving, sodium-ion translocating step.</text>
</comment>
<accession>A0A832T5X4</accession>
<feature type="transmembrane region" description="Helical" evidence="19">
    <location>
        <begin position="230"/>
        <end position="249"/>
    </location>
</feature>
<dbReference type="HAMAP" id="MF_01098">
    <property type="entry name" value="MtrE"/>
    <property type="match status" value="1"/>
</dbReference>
<dbReference type="GO" id="GO:0030269">
    <property type="term" value="F:tetrahydromethanopterin S-methyltransferase activity"/>
    <property type="evidence" value="ECO:0007669"/>
    <property type="project" value="UniProtKB-UniRule"/>
</dbReference>
<evidence type="ECO:0000313" key="20">
    <source>
        <dbReference type="EMBL" id="HII70119.1"/>
    </source>
</evidence>
<dbReference type="InterPro" id="IPR005780">
    <property type="entry name" value="MeTrfase_E"/>
</dbReference>
<proteinExistence type="inferred from homology"/>
<dbReference type="EC" id="7.2.1.4" evidence="18 19"/>
<evidence type="ECO:0000256" key="1">
    <source>
        <dbReference type="ARBA" id="ARBA00002533"/>
    </source>
</evidence>
<evidence type="ECO:0000256" key="2">
    <source>
        <dbReference type="ARBA" id="ARBA00004651"/>
    </source>
</evidence>
<evidence type="ECO:0000256" key="5">
    <source>
        <dbReference type="ARBA" id="ARBA00011616"/>
    </source>
</evidence>
<evidence type="ECO:0000256" key="19">
    <source>
        <dbReference type="HAMAP-Rule" id="MF_01098"/>
    </source>
</evidence>
<evidence type="ECO:0000313" key="21">
    <source>
        <dbReference type="Proteomes" id="UP000619545"/>
    </source>
</evidence>
<keyword evidence="7 19" id="KW-1003">Cell membrane</keyword>
<comment type="pathway">
    <text evidence="3 19">One-carbon metabolism; methanogenesis from CO(2); methyl-coenzyme M from 5,10-methylene-5,6,7,8-tetrahydromethanopterin: step 2/2.</text>
</comment>
<keyword evidence="11 19" id="KW-0812">Transmembrane</keyword>
<keyword evidence="15 19" id="KW-0472">Membrane</keyword>
<comment type="catalytic activity">
    <reaction evidence="17 19">
        <text>5-methyl-5,6,7,8-tetrahydromethanopterin + coenzyme M + 2 Na(+)(in) = 5,6,7,8-tetrahydromethanopterin + methyl-coenzyme M + 2 Na(+)(out)</text>
        <dbReference type="Rhea" id="RHEA:53492"/>
        <dbReference type="ChEBI" id="CHEBI:29101"/>
        <dbReference type="ChEBI" id="CHEBI:58103"/>
        <dbReference type="ChEBI" id="CHEBI:58116"/>
        <dbReference type="ChEBI" id="CHEBI:58286"/>
        <dbReference type="ChEBI" id="CHEBI:58319"/>
        <dbReference type="EC" id="7.2.1.4"/>
    </reaction>
</comment>
<feature type="transmembrane region" description="Helical" evidence="19">
    <location>
        <begin position="86"/>
        <end position="108"/>
    </location>
</feature>